<reference evidence="3 4" key="1">
    <citation type="submission" date="2015-11" db="EMBL/GenBank/DDBJ databases">
        <title>Genomic analysis of 38 Legionella species identifies large and diverse effector repertoires.</title>
        <authorList>
            <person name="Burstein D."/>
            <person name="Amaro F."/>
            <person name="Zusman T."/>
            <person name="Lifshitz Z."/>
            <person name="Cohen O."/>
            <person name="Gilbert J.A."/>
            <person name="Pupko T."/>
            <person name="Shuman H.A."/>
            <person name="Segal G."/>
        </authorList>
    </citation>
    <scope>NUCLEOTIDE SEQUENCE [LARGE SCALE GENOMIC DNA]</scope>
    <source>
        <strain evidence="3 4">Bercovier 4</strain>
    </source>
</reference>
<dbReference type="PATRIC" id="fig|454.4.peg.2954"/>
<dbReference type="Gene3D" id="3.40.50.2000">
    <property type="entry name" value="Glycogen Phosphorylase B"/>
    <property type="match status" value="2"/>
</dbReference>
<proteinExistence type="predicted"/>
<organism evidence="3 4">
    <name type="scientific">Legionella israelensis</name>
    <dbReference type="NCBI Taxonomy" id="454"/>
    <lineage>
        <taxon>Bacteria</taxon>
        <taxon>Pseudomonadati</taxon>
        <taxon>Pseudomonadota</taxon>
        <taxon>Gammaproteobacteria</taxon>
        <taxon>Legionellales</taxon>
        <taxon>Legionellaceae</taxon>
        <taxon>Legionella</taxon>
    </lineage>
</organism>
<gene>
    <name evidence="3" type="ORF">Lisr_2689</name>
</gene>
<name>A0A0W0V3J0_9GAMM</name>
<sequence>MIQSVCVVRLSALGDVLMLVPLIRTLQAHFQNIKISWVISRPAYDLVAGMDGVEFIVIDKPKRPGDYWRFKKNLQGRKFDVLLAAQASFRANLLYPLIKAKRKIGYDKLRAKDGHGWFVRERISFGHEHTLEGFLKFAEPLGIKHKMVRWDLPISAVDKQWARQYLSEYKILIVNPAASKPERCWPVERYIEVIRRAQQRWKVDVILTGGPGALDKDLAAKIMQEVKVRSLVGQTKPKQLLALISQADAVLCPDTGPSHMAAAVGTPVVALHAVTSSEVSGPYTFLHLTVDCYPQAVEQILGTTLEKNMWGTHAHGAETMKLVQIDAVMEKLGQIFDEK</sequence>
<dbReference type="GO" id="GO:0005829">
    <property type="term" value="C:cytosol"/>
    <property type="evidence" value="ECO:0007669"/>
    <property type="project" value="TreeGrafter"/>
</dbReference>
<dbReference type="PANTHER" id="PTHR30160">
    <property type="entry name" value="TETRAACYLDISACCHARIDE 4'-KINASE-RELATED"/>
    <property type="match status" value="1"/>
</dbReference>
<dbReference type="PANTHER" id="PTHR30160:SF21">
    <property type="entry name" value="LIPOPOLYSACCHARIDE CORE HEPTOSYLTRANSFERASE OPSX"/>
    <property type="match status" value="1"/>
</dbReference>
<dbReference type="AlphaFoldDB" id="A0A0W0V3J0"/>
<dbReference type="STRING" id="454.Lisr_2689"/>
<dbReference type="GO" id="GO:0008713">
    <property type="term" value="F:ADP-heptose-lipopolysaccharide heptosyltransferase activity"/>
    <property type="evidence" value="ECO:0007669"/>
    <property type="project" value="TreeGrafter"/>
</dbReference>
<dbReference type="GO" id="GO:0009244">
    <property type="term" value="P:lipopolysaccharide core region biosynthetic process"/>
    <property type="evidence" value="ECO:0007669"/>
    <property type="project" value="TreeGrafter"/>
</dbReference>
<accession>A0A0W0V3J0</accession>
<keyword evidence="2 3" id="KW-0808">Transferase</keyword>
<protein>
    <submittedName>
        <fullName evidence="3">Heptosyl transferase, glycosyltransferase family 9 protein</fullName>
    </submittedName>
</protein>
<dbReference type="OrthoDB" id="9781892at2"/>
<evidence type="ECO:0000256" key="2">
    <source>
        <dbReference type="ARBA" id="ARBA00022679"/>
    </source>
</evidence>
<dbReference type="InterPro" id="IPR002201">
    <property type="entry name" value="Glyco_trans_9"/>
</dbReference>
<keyword evidence="1" id="KW-0328">Glycosyltransferase</keyword>
<dbReference type="Proteomes" id="UP000054761">
    <property type="component" value="Unassembled WGS sequence"/>
</dbReference>
<evidence type="ECO:0000313" key="4">
    <source>
        <dbReference type="Proteomes" id="UP000054761"/>
    </source>
</evidence>
<evidence type="ECO:0000256" key="1">
    <source>
        <dbReference type="ARBA" id="ARBA00022676"/>
    </source>
</evidence>
<keyword evidence="4" id="KW-1185">Reference proteome</keyword>
<dbReference type="InterPro" id="IPR051199">
    <property type="entry name" value="LPS_LOS_Heptosyltrfase"/>
</dbReference>
<dbReference type="SUPFAM" id="SSF53756">
    <property type="entry name" value="UDP-Glycosyltransferase/glycogen phosphorylase"/>
    <property type="match status" value="1"/>
</dbReference>
<dbReference type="RefSeq" id="WP_058502957.1">
    <property type="nucleotide sequence ID" value="NZ_CAAAJA010000009.1"/>
</dbReference>
<comment type="caution">
    <text evidence="3">The sequence shown here is derived from an EMBL/GenBank/DDBJ whole genome shotgun (WGS) entry which is preliminary data.</text>
</comment>
<dbReference type="Pfam" id="PF01075">
    <property type="entry name" value="Glyco_transf_9"/>
    <property type="match status" value="1"/>
</dbReference>
<dbReference type="CDD" id="cd03789">
    <property type="entry name" value="GT9_LPS_heptosyltransferase"/>
    <property type="match status" value="1"/>
</dbReference>
<evidence type="ECO:0000313" key="3">
    <source>
        <dbReference type="EMBL" id="KTD14461.1"/>
    </source>
</evidence>
<dbReference type="EMBL" id="LNYH01000149">
    <property type="protein sequence ID" value="KTD14461.1"/>
    <property type="molecule type" value="Genomic_DNA"/>
</dbReference>